<dbReference type="InterPro" id="IPR052592">
    <property type="entry name" value="LRR-RLK"/>
</dbReference>
<protein>
    <submittedName>
        <fullName evidence="4">Uncharacterized protein</fullName>
    </submittedName>
</protein>
<dbReference type="FunFam" id="3.80.10.10:FF:000041">
    <property type="entry name" value="LRR receptor-like serine/threonine-protein kinase ERECTA"/>
    <property type="match status" value="1"/>
</dbReference>
<comment type="caution">
    <text evidence="4">The sequence shown here is derived from an EMBL/GenBank/DDBJ whole genome shotgun (WGS) entry which is preliminary data.</text>
</comment>
<organism evidence="4 6">
    <name type="scientific">Rotaria sordida</name>
    <dbReference type="NCBI Taxonomy" id="392033"/>
    <lineage>
        <taxon>Eukaryota</taxon>
        <taxon>Metazoa</taxon>
        <taxon>Spiralia</taxon>
        <taxon>Gnathifera</taxon>
        <taxon>Rotifera</taxon>
        <taxon>Eurotatoria</taxon>
        <taxon>Bdelloidea</taxon>
        <taxon>Philodinida</taxon>
        <taxon>Philodinidae</taxon>
        <taxon>Rotaria</taxon>
    </lineage>
</organism>
<dbReference type="Proteomes" id="UP000663870">
    <property type="component" value="Unassembled WGS sequence"/>
</dbReference>
<accession>A0A815FXR0</accession>
<dbReference type="InterPro" id="IPR032675">
    <property type="entry name" value="LRR_dom_sf"/>
</dbReference>
<evidence type="ECO:0000256" key="1">
    <source>
        <dbReference type="ARBA" id="ARBA00022614"/>
    </source>
</evidence>
<evidence type="ECO:0000313" key="4">
    <source>
        <dbReference type="EMBL" id="CAF1331323.1"/>
    </source>
</evidence>
<keyword evidence="1" id="KW-0433">Leucine-rich repeat</keyword>
<reference evidence="4" key="1">
    <citation type="submission" date="2021-02" db="EMBL/GenBank/DDBJ databases">
        <authorList>
            <person name="Nowell W R."/>
        </authorList>
    </citation>
    <scope>NUCLEOTIDE SEQUENCE</scope>
</reference>
<dbReference type="PANTHER" id="PTHR48054">
    <property type="entry name" value="RECEPTOR KINASE-LIKE PROTEIN XA21"/>
    <property type="match status" value="1"/>
</dbReference>
<evidence type="ECO:0000313" key="7">
    <source>
        <dbReference type="Proteomes" id="UP000663870"/>
    </source>
</evidence>
<dbReference type="AlphaFoldDB" id="A0A815FXR0"/>
<evidence type="ECO:0000256" key="3">
    <source>
        <dbReference type="SAM" id="MobiDB-lite"/>
    </source>
</evidence>
<feature type="region of interest" description="Disordered" evidence="3">
    <location>
        <begin position="1"/>
        <end position="67"/>
    </location>
</feature>
<dbReference type="Gene3D" id="3.80.10.10">
    <property type="entry name" value="Ribonuclease Inhibitor"/>
    <property type="match status" value="1"/>
</dbReference>
<evidence type="ECO:0000313" key="6">
    <source>
        <dbReference type="Proteomes" id="UP000663854"/>
    </source>
</evidence>
<gene>
    <name evidence="5" type="ORF">JXQ802_LOCUS47319</name>
    <name evidence="4" type="ORF">PYM288_LOCUS31424</name>
</gene>
<dbReference type="EMBL" id="CAJNOL010004625">
    <property type="protein sequence ID" value="CAF1591795.1"/>
    <property type="molecule type" value="Genomic_DNA"/>
</dbReference>
<name>A0A815FXR0_9BILA</name>
<feature type="non-terminal residue" evidence="4">
    <location>
        <position position="1"/>
    </location>
</feature>
<keyword evidence="2" id="KW-0677">Repeat</keyword>
<dbReference type="EMBL" id="CAJNOH010003304">
    <property type="protein sequence ID" value="CAF1331323.1"/>
    <property type="molecule type" value="Genomic_DNA"/>
</dbReference>
<dbReference type="InterPro" id="IPR001611">
    <property type="entry name" value="Leu-rich_rpt"/>
</dbReference>
<sequence length="405" mass="46723">RFAPYRRRARDSTKKSNKRCAILGNSKMSNSKNFDDDEEEECQNSENEQDRDGTDEGEGEDEEEEEFVEHVMIEEQIEAEDEIDDNDTVGGYNTDLNRKHKEHRRNDELSIGANSSRKIVFQQATNQEKTFRSEFNQLRTDFSNAISKLTKDIENHHDKLEKRFTALSKNVQQTTMYSNLEKFRCDGETFLPAVTYKGKNLLDIYDGGDCGAFARQVMKILFTPAEMSESILYANPTYAKPGLDPVRMRKFKEAVRARFRISESHWHEFFTLCLRRTLTQMLCDVRRHFNSISGSLIPNIGECSKLENIWLKANKLQGFIPQSICDCSNLQWLDLHENELTGPIPDCIGKLQNLTILRIDNNKLSGTIPDSFYSMTKLQEFYAYKNELTGAVSPAIHQMPVFRAC</sequence>
<dbReference type="PANTHER" id="PTHR48054:SF82">
    <property type="entry name" value="LRR RECEPTOR-LIKE SERINE_THREONINE-PROTEIN KINASE FLS2"/>
    <property type="match status" value="1"/>
</dbReference>
<proteinExistence type="predicted"/>
<keyword evidence="7" id="KW-1185">Reference proteome</keyword>
<dbReference type="Proteomes" id="UP000663854">
    <property type="component" value="Unassembled WGS sequence"/>
</dbReference>
<feature type="compositionally biased region" description="Acidic residues" evidence="3">
    <location>
        <begin position="55"/>
        <end position="67"/>
    </location>
</feature>
<evidence type="ECO:0000256" key="2">
    <source>
        <dbReference type="ARBA" id="ARBA00022737"/>
    </source>
</evidence>
<dbReference type="Pfam" id="PF00560">
    <property type="entry name" value="LRR_1"/>
    <property type="match status" value="2"/>
</dbReference>
<feature type="compositionally biased region" description="Acidic residues" evidence="3">
    <location>
        <begin position="35"/>
        <end position="47"/>
    </location>
</feature>
<dbReference type="SUPFAM" id="SSF52058">
    <property type="entry name" value="L domain-like"/>
    <property type="match status" value="1"/>
</dbReference>
<evidence type="ECO:0000313" key="5">
    <source>
        <dbReference type="EMBL" id="CAF1591795.1"/>
    </source>
</evidence>